<dbReference type="GeneID" id="87950375"/>
<accession>A0AAX4J095</accession>
<proteinExistence type="predicted"/>
<evidence type="ECO:0000313" key="1">
    <source>
        <dbReference type="EMBL" id="WQF88861.1"/>
    </source>
</evidence>
<dbReference type="KEGG" id="cdet:87950375"/>
<dbReference type="AlphaFoldDB" id="A0AAX4J095"/>
<dbReference type="RefSeq" id="XP_062786082.1">
    <property type="nucleotide sequence ID" value="XM_062930031.1"/>
</dbReference>
<protein>
    <submittedName>
        <fullName evidence="1">Uncharacterized protein</fullName>
    </submittedName>
</protein>
<gene>
    <name evidence="1" type="ORF">CDEST_13875</name>
</gene>
<evidence type="ECO:0000313" key="2">
    <source>
        <dbReference type="Proteomes" id="UP001322277"/>
    </source>
</evidence>
<dbReference type="Proteomes" id="UP001322277">
    <property type="component" value="Chromosome 9"/>
</dbReference>
<name>A0AAX4J095_9PEZI</name>
<organism evidence="1 2">
    <name type="scientific">Colletotrichum destructivum</name>
    <dbReference type="NCBI Taxonomy" id="34406"/>
    <lineage>
        <taxon>Eukaryota</taxon>
        <taxon>Fungi</taxon>
        <taxon>Dikarya</taxon>
        <taxon>Ascomycota</taxon>
        <taxon>Pezizomycotina</taxon>
        <taxon>Sordariomycetes</taxon>
        <taxon>Hypocreomycetidae</taxon>
        <taxon>Glomerellales</taxon>
        <taxon>Glomerellaceae</taxon>
        <taxon>Colletotrichum</taxon>
        <taxon>Colletotrichum destructivum species complex</taxon>
    </lineage>
</organism>
<keyword evidence="2" id="KW-1185">Reference proteome</keyword>
<dbReference type="EMBL" id="CP137313">
    <property type="protein sequence ID" value="WQF88861.1"/>
    <property type="molecule type" value="Genomic_DNA"/>
</dbReference>
<sequence>MEAASHHQRHILNGQCLSSLPSKSCRQSISSTEKALVSQSACTLFIYLRIPEGGPLSTYGGTSQRPPPPLFQPRPIGCSSSGEIMWEITTAALQMTVICRWHMSIAHLTIQTQRFGLTSAECHRWICHMLFICARREG</sequence>
<reference evidence="2" key="1">
    <citation type="journal article" date="2023" name="bioRxiv">
        <title>Complete genome of the Medicago anthracnose fungus, Colletotrichum destructivum, reveals a mini-chromosome-like region within a core chromosome.</title>
        <authorList>
            <person name="Lapalu N."/>
            <person name="Simon A."/>
            <person name="Lu A."/>
            <person name="Plaumann P.-L."/>
            <person name="Amselem J."/>
            <person name="Pigne S."/>
            <person name="Auger A."/>
            <person name="Koch C."/>
            <person name="Dallery J.-F."/>
            <person name="O'Connell R.J."/>
        </authorList>
    </citation>
    <scope>NUCLEOTIDE SEQUENCE [LARGE SCALE GENOMIC DNA]</scope>
    <source>
        <strain evidence="2">CBS 520.97</strain>
    </source>
</reference>